<sequence length="1391" mass="154713">MLFTLTCAFVGIIAASGLPQRPAAEVSYAVSRGAKITVFPSVRKTLQGVRGLHAIRPHDPGVKWSLSSSFSLGSLAKRSRYLPSRDHEDPKGMPHDRHLLHLHRGDLGPAFIEPEQDVQGALEEPSAPPSNLPAEEVEARETKEPNATDSDGTAPSSPSPHDFEWDLSVPPQSKTAFKSFALELQEKLALHGERRAYRRPRGCAAFLGLTEAVSGKMCSKVLVRVVQQPSAGAAFFSSVMARLGAAFRRLKGAGKLIMAKMRKLFGATGKKGPESKAVQWIKNMASKAWVRMQALLKSILRTVIRFLPLMLFLVNITFLSISVLSFAAAPNPLTLIAMISTAFNLLSFIFNTAMRMHMRQAIQKSLEEGSEVRDMELFGLKWGELSAEEALGGEDLKNDALEEELRASRKSRRAKSTKQEKQQSPGTFSETILDTTTDEEETQPPAQATKPFEEGGGEETEALAEEETAEKNPFVLSEENFSMASEAAPTGVTAETMEEVKRIMLSRIAQDRAKLSFLRAKEKLKEARAEKAKRTRRAWNVAKTSVRLIAESLNYGLNKVLARFGAAWHWAVEVGLKKLIRRFRMLKLFGVIAAWFERVATFIRWFAGEGKFYISVFDTFRGSASFIVQNAEKISALVKGTIQFSFSTLDATLFCAMLLNAITKPVYGLYFAYQGLLEDKTRTEAMQEFRLNRKALTNFLLGSAAMESQVGHAAAFEVPGPELQEIMFLMAYLEQYRAQKVGNLQLAGVNPLQAYSIYERIGRLDFLLGKMNPLERAKFENVFSALKEWDAEAAATAARDSLLNHVQHCVLLAMLVSNPGRLQYEIRQALLGNNFSFLPRDAVGKLAAIVYDIVVDILGKEVALEVPAGGGSVVDPSALHINLLPFSSSLSLYHLYESLQRLFTVSMTPAEQRFAAMSAPLGQIVTQDNCGPIRPGIALMPDNDVAVVQFGGGQCGKVAAASFLKAQADPNVRRFIREEIFEVSAEQCAPYATDAYEAMDIAVEQILASGVPEDQIGVAIQHAVDELGDKYYIVVDAARMLASAGRSIEMKSFKALRLLQAVVMSIEQQSIFKSMMETIIRKHFGLSTGFNSRVPSILQQTSLEVEETRAFCKRCAVRYLAELIRKTLLESFEKEEEKFIVKLFARIYATAIMDHIEENVSVNPETGEASEYSDDLSIFPEAISNIDPLAAALVKFFYYSEREEEEARLASLFERSLAEIVQGLEDSKLESRSRTSVVLRLRQFVSKRSSFAAEIAAARKKTESPQHYGPEAFTLLQETFEHMLTEFHDLKARVIAALNSGQMYPRTFMCTDTSSSAMWQFTTGVSARLTEAIETAERKKRAKVFKKRGRKASVPLFLLDLIDSVEHINRHGINGTHFVLDMRYVFKQRRK</sequence>
<reference evidence="4" key="2">
    <citation type="submission" date="2013-10" db="EMBL/GenBank/DDBJ databases">
        <authorList>
            <person name="Aslett M."/>
        </authorList>
    </citation>
    <scope>NUCLEOTIDE SEQUENCE</scope>
    <source>
        <strain evidence="4">Houghton</strain>
    </source>
</reference>
<evidence type="ECO:0000256" key="3">
    <source>
        <dbReference type="SAM" id="SignalP"/>
    </source>
</evidence>
<keyword evidence="5" id="KW-1185">Reference proteome</keyword>
<feature type="non-terminal residue" evidence="4">
    <location>
        <position position="1391"/>
    </location>
</feature>
<dbReference type="Proteomes" id="UP000018050">
    <property type="component" value="Unassembled WGS sequence"/>
</dbReference>
<feature type="transmembrane region" description="Helical" evidence="2">
    <location>
        <begin position="586"/>
        <end position="607"/>
    </location>
</feature>
<dbReference type="GeneID" id="25273256"/>
<evidence type="ECO:0000256" key="1">
    <source>
        <dbReference type="SAM" id="MobiDB-lite"/>
    </source>
</evidence>
<dbReference type="VEuPathDB" id="ToxoDB:EAH_00051860"/>
<dbReference type="OMA" id="NIQHCAL"/>
<reference evidence="4" key="1">
    <citation type="submission" date="2013-10" db="EMBL/GenBank/DDBJ databases">
        <title>Genomic analysis of the causative agents of coccidiosis in chickens.</title>
        <authorList>
            <person name="Reid A.J."/>
            <person name="Blake D."/>
            <person name="Billington K."/>
            <person name="Browne H."/>
            <person name="Dunn M."/>
            <person name="Hung S."/>
            <person name="Kawahara F."/>
            <person name="Miranda-Saavedra D."/>
            <person name="Mourier T."/>
            <person name="Nagra H."/>
            <person name="Otto T.D."/>
            <person name="Rawlings N."/>
            <person name="Sanchez A."/>
            <person name="Sanders M."/>
            <person name="Subramaniam C."/>
            <person name="Tay Y."/>
            <person name="Dear P."/>
            <person name="Doerig C."/>
            <person name="Gruber A."/>
            <person name="Parkinson J."/>
            <person name="Shirley M."/>
            <person name="Wan K.L."/>
            <person name="Berriman M."/>
            <person name="Tomley F."/>
            <person name="Pain A."/>
        </authorList>
    </citation>
    <scope>NUCLEOTIDE SEQUENCE</scope>
    <source>
        <strain evidence="4">Houghton</strain>
    </source>
</reference>
<feature type="compositionally biased region" description="Polar residues" evidence="1">
    <location>
        <begin position="147"/>
        <end position="156"/>
    </location>
</feature>
<feature type="transmembrane region" description="Helical" evidence="2">
    <location>
        <begin position="335"/>
        <end position="354"/>
    </location>
</feature>
<evidence type="ECO:0000313" key="5">
    <source>
        <dbReference type="Proteomes" id="UP000018050"/>
    </source>
</evidence>
<feature type="compositionally biased region" description="Acidic residues" evidence="1">
    <location>
        <begin position="455"/>
        <end position="468"/>
    </location>
</feature>
<feature type="transmembrane region" description="Helical" evidence="2">
    <location>
        <begin position="306"/>
        <end position="329"/>
    </location>
</feature>
<keyword evidence="2" id="KW-0472">Membrane</keyword>
<dbReference type="RefSeq" id="XP_013246659.1">
    <property type="nucleotide sequence ID" value="XM_013391205.1"/>
</dbReference>
<feature type="region of interest" description="Disordered" evidence="1">
    <location>
        <begin position="407"/>
        <end position="470"/>
    </location>
</feature>
<feature type="region of interest" description="Disordered" evidence="1">
    <location>
        <begin position="118"/>
        <end position="168"/>
    </location>
</feature>
<accession>U6GVQ6</accession>
<feature type="signal peptide" evidence="3">
    <location>
        <begin position="1"/>
        <end position="17"/>
    </location>
</feature>
<evidence type="ECO:0000313" key="4">
    <source>
        <dbReference type="EMBL" id="CDI84341.1"/>
    </source>
</evidence>
<feature type="compositionally biased region" description="Basic and acidic residues" evidence="1">
    <location>
        <begin position="137"/>
        <end position="146"/>
    </location>
</feature>
<organism evidence="4 5">
    <name type="scientific">Eimeria acervulina</name>
    <name type="common">Coccidian parasite</name>
    <dbReference type="NCBI Taxonomy" id="5801"/>
    <lineage>
        <taxon>Eukaryota</taxon>
        <taxon>Sar</taxon>
        <taxon>Alveolata</taxon>
        <taxon>Apicomplexa</taxon>
        <taxon>Conoidasida</taxon>
        <taxon>Coccidia</taxon>
        <taxon>Eucoccidiorida</taxon>
        <taxon>Eimeriorina</taxon>
        <taxon>Eimeriidae</taxon>
        <taxon>Eimeria</taxon>
    </lineage>
</organism>
<protein>
    <submittedName>
        <fullName evidence="4">Uncharacterized protein</fullName>
    </submittedName>
</protein>
<dbReference type="OrthoDB" id="346411at2759"/>
<keyword evidence="2" id="KW-0812">Transmembrane</keyword>
<name>U6GVQ6_EIMAC</name>
<feature type="chain" id="PRO_5004670997" evidence="3">
    <location>
        <begin position="18"/>
        <end position="1391"/>
    </location>
</feature>
<proteinExistence type="predicted"/>
<keyword evidence="2" id="KW-1133">Transmembrane helix</keyword>
<gene>
    <name evidence="4" type="ORF">EAH_00051860</name>
</gene>
<dbReference type="EMBL" id="HG673659">
    <property type="protein sequence ID" value="CDI84341.1"/>
    <property type="molecule type" value="Genomic_DNA"/>
</dbReference>
<evidence type="ECO:0000256" key="2">
    <source>
        <dbReference type="SAM" id="Phobius"/>
    </source>
</evidence>
<keyword evidence="3" id="KW-0732">Signal</keyword>